<sequence length="202" mass="21939">MKSRRNPFSLGRAAREGVDRDETGRLLRCTQTLSRKAGEGFLILGLMLAVASMLVACAPETPPSVSAQSVSSQPEASRHVRNRFFHREDSAVTREEPGPHEGTGMTTAYRYFDDVTDAKVIFRKRALHRGASIGMHVLSHDEVYYVVGGRGELQVDDTTIEVGPGSATFMHEGADVGIRQVGDEDLVVIVAYPPATKPSAAK</sequence>
<dbReference type="InterPro" id="IPR011051">
    <property type="entry name" value="RmlC_Cupin_sf"/>
</dbReference>
<dbReference type="EMBL" id="JACHHZ010000002">
    <property type="protein sequence ID" value="MBB6092529.1"/>
    <property type="molecule type" value="Genomic_DNA"/>
</dbReference>
<dbReference type="AlphaFoldDB" id="A0A841HJH2"/>
<evidence type="ECO:0000313" key="4">
    <source>
        <dbReference type="Proteomes" id="UP000588068"/>
    </source>
</evidence>
<feature type="compositionally biased region" description="Low complexity" evidence="1">
    <location>
        <begin position="63"/>
        <end position="75"/>
    </location>
</feature>
<protein>
    <submittedName>
        <fullName evidence="3">Mannose-6-phosphate isomerase-like protein (Cupin superfamily)</fullName>
    </submittedName>
</protein>
<feature type="region of interest" description="Disordered" evidence="1">
    <location>
        <begin position="1"/>
        <end position="20"/>
    </location>
</feature>
<reference evidence="3 4" key="1">
    <citation type="submission" date="2020-08" db="EMBL/GenBank/DDBJ databases">
        <title>Genomic Encyclopedia of Type Strains, Phase IV (KMG-IV): sequencing the most valuable type-strain genomes for metagenomic binning, comparative biology and taxonomic classification.</title>
        <authorList>
            <person name="Goeker M."/>
        </authorList>
    </citation>
    <scope>NUCLEOTIDE SEQUENCE [LARGE SCALE GENOMIC DNA]</scope>
    <source>
        <strain evidence="3 4">DSM 26723</strain>
    </source>
</reference>
<feature type="compositionally biased region" description="Basic and acidic residues" evidence="1">
    <location>
        <begin position="85"/>
        <end position="99"/>
    </location>
</feature>
<proteinExistence type="predicted"/>
<comment type="caution">
    <text evidence="3">The sequence shown here is derived from an EMBL/GenBank/DDBJ whole genome shotgun (WGS) entry which is preliminary data.</text>
</comment>
<gene>
    <name evidence="3" type="ORF">HNQ60_001407</name>
</gene>
<evidence type="ECO:0000313" key="3">
    <source>
        <dbReference type="EMBL" id="MBB6092529.1"/>
    </source>
</evidence>
<dbReference type="RefSeq" id="WP_184330323.1">
    <property type="nucleotide sequence ID" value="NZ_JACHHZ010000002.1"/>
</dbReference>
<dbReference type="SUPFAM" id="SSF51182">
    <property type="entry name" value="RmlC-like cupins"/>
    <property type="match status" value="1"/>
</dbReference>
<dbReference type="Pfam" id="PF07883">
    <property type="entry name" value="Cupin_2"/>
    <property type="match status" value="1"/>
</dbReference>
<feature type="region of interest" description="Disordered" evidence="1">
    <location>
        <begin position="62"/>
        <end position="105"/>
    </location>
</feature>
<evidence type="ECO:0000256" key="1">
    <source>
        <dbReference type="SAM" id="MobiDB-lite"/>
    </source>
</evidence>
<keyword evidence="4" id="KW-1185">Reference proteome</keyword>
<organism evidence="3 4">
    <name type="scientific">Povalibacter uvarum</name>
    <dbReference type="NCBI Taxonomy" id="732238"/>
    <lineage>
        <taxon>Bacteria</taxon>
        <taxon>Pseudomonadati</taxon>
        <taxon>Pseudomonadota</taxon>
        <taxon>Gammaproteobacteria</taxon>
        <taxon>Steroidobacterales</taxon>
        <taxon>Steroidobacteraceae</taxon>
        <taxon>Povalibacter</taxon>
    </lineage>
</organism>
<keyword evidence="3" id="KW-0413">Isomerase</keyword>
<accession>A0A841HJH2</accession>
<dbReference type="Proteomes" id="UP000588068">
    <property type="component" value="Unassembled WGS sequence"/>
</dbReference>
<dbReference type="Gene3D" id="2.60.120.10">
    <property type="entry name" value="Jelly Rolls"/>
    <property type="match status" value="1"/>
</dbReference>
<evidence type="ECO:0000259" key="2">
    <source>
        <dbReference type="Pfam" id="PF07883"/>
    </source>
</evidence>
<dbReference type="InterPro" id="IPR013096">
    <property type="entry name" value="Cupin_2"/>
</dbReference>
<feature type="domain" description="Cupin type-2" evidence="2">
    <location>
        <begin position="128"/>
        <end position="192"/>
    </location>
</feature>
<dbReference type="GO" id="GO:0016853">
    <property type="term" value="F:isomerase activity"/>
    <property type="evidence" value="ECO:0007669"/>
    <property type="project" value="UniProtKB-KW"/>
</dbReference>
<name>A0A841HJH2_9GAMM</name>
<dbReference type="InterPro" id="IPR014710">
    <property type="entry name" value="RmlC-like_jellyroll"/>
</dbReference>